<dbReference type="InterPro" id="IPR003959">
    <property type="entry name" value="ATPase_AAA_core"/>
</dbReference>
<dbReference type="SUPFAM" id="SSF52540">
    <property type="entry name" value="P-loop containing nucleoside triphosphate hydrolases"/>
    <property type="match status" value="1"/>
</dbReference>
<evidence type="ECO:0000313" key="4">
    <source>
        <dbReference type="Proteomes" id="UP000008316"/>
    </source>
</evidence>
<name>F2LSI7_BURGS</name>
<dbReference type="GO" id="GO:0016887">
    <property type="term" value="F:ATP hydrolysis activity"/>
    <property type="evidence" value="ECO:0007669"/>
    <property type="project" value="InterPro"/>
</dbReference>
<dbReference type="CDD" id="cd19481">
    <property type="entry name" value="RecA-like_protease"/>
    <property type="match status" value="1"/>
</dbReference>
<dbReference type="HOGENOM" id="CLU_000688_25_0_4"/>
<sequence length="363" mass="40268">MSIAAEMTAREAGDAPTAARKPVAVVREAKANGAKKALAMLPDLVDAMLWNRREDLQSKLVLLADALEESHPTIVRRLRRHGTISTLKPVTMPPKDLIHFDQARFGFEAVVLPEDVELQCRGICAEHERADELAKFDVTPRHRILLSGPPGNGKTMLAEAFARELDLPLLRVRYSGLMESHFGETGKNIAKIFDYAATAPCLLFFDEFDTVSTARGRDVDVGEARRITNQLLMSLDTLPPYCVLAVATNMLKDLDPAVRRRFDFRIELGAPTADLRLRIAKMELDPARTPGVDVSHLAEKLAPQPFVNMAELVQRCREIRRDLVLNKGSNVGRLVCAQRGSSATDQAYREELEARGQLRIASA</sequence>
<evidence type="ECO:0000313" key="3">
    <source>
        <dbReference type="EMBL" id="AEA65783.1"/>
    </source>
</evidence>
<dbReference type="EMBL" id="CP002603">
    <property type="protein sequence ID" value="AEA65783.1"/>
    <property type="molecule type" value="Genomic_DNA"/>
</dbReference>
<keyword evidence="3" id="KW-0614">Plasmid</keyword>
<evidence type="ECO:0000256" key="1">
    <source>
        <dbReference type="SAM" id="MobiDB-lite"/>
    </source>
</evidence>
<dbReference type="PANTHER" id="PTHR23077:SF198">
    <property type="entry name" value="ATP-DEPENDENT ZINC METALLOPROTEASE FTSH"/>
    <property type="match status" value="1"/>
</dbReference>
<feature type="region of interest" description="Disordered" evidence="1">
    <location>
        <begin position="1"/>
        <end position="20"/>
    </location>
</feature>
<dbReference type="SMART" id="SM00382">
    <property type="entry name" value="AAA"/>
    <property type="match status" value="1"/>
</dbReference>
<organism evidence="3 4">
    <name type="scientific">Burkholderia gladioli (strain BSR3)</name>
    <dbReference type="NCBI Taxonomy" id="999541"/>
    <lineage>
        <taxon>Bacteria</taxon>
        <taxon>Pseudomonadati</taxon>
        <taxon>Pseudomonadota</taxon>
        <taxon>Betaproteobacteria</taxon>
        <taxon>Burkholderiales</taxon>
        <taxon>Burkholderiaceae</taxon>
        <taxon>Burkholderia</taxon>
    </lineage>
</organism>
<dbReference type="InterPro" id="IPR003593">
    <property type="entry name" value="AAA+_ATPase"/>
</dbReference>
<dbReference type="PANTHER" id="PTHR23077">
    <property type="entry name" value="AAA-FAMILY ATPASE"/>
    <property type="match status" value="1"/>
</dbReference>
<dbReference type="Proteomes" id="UP000008316">
    <property type="component" value="Plasmid bgla_3p"/>
</dbReference>
<dbReference type="GO" id="GO:0005524">
    <property type="term" value="F:ATP binding"/>
    <property type="evidence" value="ECO:0007669"/>
    <property type="project" value="InterPro"/>
</dbReference>
<accession>F2LSI7</accession>
<feature type="domain" description="AAA+ ATPase" evidence="2">
    <location>
        <begin position="140"/>
        <end position="272"/>
    </location>
</feature>
<reference evidence="3 4" key="1">
    <citation type="journal article" date="2011" name="J. Bacteriol.">
        <title>Complete genome sequence of Burkholderia gladioli BSR3.</title>
        <authorList>
            <person name="Seo Y.S."/>
            <person name="Lim J."/>
            <person name="Choi B.S."/>
            <person name="Kim H."/>
            <person name="Goo E."/>
            <person name="Lee B."/>
            <person name="Lim J.S."/>
            <person name="Choi I.Y."/>
            <person name="Moon J.S."/>
            <person name="Kim J."/>
            <person name="Hwang I."/>
        </authorList>
    </citation>
    <scope>NUCLEOTIDE SEQUENCE [LARGE SCALE GENOMIC DNA]</scope>
    <source>
        <strain evidence="4">BSR3</strain>
    </source>
</reference>
<proteinExistence type="predicted"/>
<dbReference type="KEGG" id="bgd:bgla_3p0820"/>
<gene>
    <name evidence="3" type="ordered locus">bgla_3p0820</name>
</gene>
<protein>
    <submittedName>
        <fullName evidence="3">AAA ATPase central domain protein</fullName>
    </submittedName>
</protein>
<dbReference type="AlphaFoldDB" id="F2LSI7"/>
<evidence type="ECO:0000259" key="2">
    <source>
        <dbReference type="SMART" id="SM00382"/>
    </source>
</evidence>
<dbReference type="Gene3D" id="3.40.50.300">
    <property type="entry name" value="P-loop containing nucleotide triphosphate hydrolases"/>
    <property type="match status" value="1"/>
</dbReference>
<keyword evidence="4" id="KW-1185">Reference proteome</keyword>
<dbReference type="InterPro" id="IPR050168">
    <property type="entry name" value="AAA_ATPase_domain"/>
</dbReference>
<dbReference type="Pfam" id="PF00004">
    <property type="entry name" value="AAA"/>
    <property type="match status" value="1"/>
</dbReference>
<dbReference type="RefSeq" id="WP_013691918.1">
    <property type="nucleotide sequence ID" value="NC_015378.1"/>
</dbReference>
<geneLocation type="plasmid" evidence="3 4">
    <name>bgla_3p</name>
</geneLocation>
<dbReference type="InterPro" id="IPR027417">
    <property type="entry name" value="P-loop_NTPase"/>
</dbReference>